<organism evidence="3 4">
    <name type="scientific">Saccharothrix yanglingensis</name>
    <dbReference type="NCBI Taxonomy" id="659496"/>
    <lineage>
        <taxon>Bacteria</taxon>
        <taxon>Bacillati</taxon>
        <taxon>Actinomycetota</taxon>
        <taxon>Actinomycetes</taxon>
        <taxon>Pseudonocardiales</taxon>
        <taxon>Pseudonocardiaceae</taxon>
        <taxon>Saccharothrix</taxon>
    </lineage>
</organism>
<dbReference type="InterPro" id="IPR000683">
    <property type="entry name" value="Gfo/Idh/MocA-like_OxRdtase_N"/>
</dbReference>
<feature type="domain" description="Gfo/Idh/MocA-like oxidoreductase N-terminal" evidence="2">
    <location>
        <begin position="85"/>
        <end position="182"/>
    </location>
</feature>
<evidence type="ECO:0000313" key="4">
    <source>
        <dbReference type="Proteomes" id="UP001225605"/>
    </source>
</evidence>
<keyword evidence="4" id="KW-1185">Reference proteome</keyword>
<feature type="compositionally biased region" description="Low complexity" evidence="1">
    <location>
        <begin position="1"/>
        <end position="14"/>
    </location>
</feature>
<feature type="compositionally biased region" description="Pro residues" evidence="1">
    <location>
        <begin position="15"/>
        <end position="25"/>
    </location>
</feature>
<dbReference type="PANTHER" id="PTHR43249">
    <property type="entry name" value="UDP-N-ACETYL-2-AMINO-2-DEOXY-D-GLUCURONATE OXIDASE"/>
    <property type="match status" value="1"/>
</dbReference>
<reference evidence="3 4" key="1">
    <citation type="submission" date="2017-06" db="EMBL/GenBank/DDBJ databases">
        <title>Cultured bacterium strain Saccharothrix yanglingensis Hhs.015.</title>
        <authorList>
            <person name="Xia Y."/>
        </authorList>
    </citation>
    <scope>NUCLEOTIDE SEQUENCE [LARGE SCALE GENOMIC DNA]</scope>
    <source>
        <strain evidence="3 4">Hhs.015</strain>
    </source>
</reference>
<comment type="caution">
    <text evidence="3">The sequence shown here is derived from an EMBL/GenBank/DDBJ whole genome shotgun (WGS) entry which is preliminary data.</text>
</comment>
<dbReference type="EMBL" id="NSDM01000002">
    <property type="protein sequence ID" value="MDQ2583805.1"/>
    <property type="molecule type" value="Genomic_DNA"/>
</dbReference>
<dbReference type="InterPro" id="IPR036291">
    <property type="entry name" value="NAD(P)-bd_dom_sf"/>
</dbReference>
<gene>
    <name evidence="3" type="ORF">CKY47_07365</name>
</gene>
<proteinExistence type="predicted"/>
<protein>
    <recommendedName>
        <fullName evidence="2">Gfo/Idh/MocA-like oxidoreductase N-terminal domain-containing protein</fullName>
    </recommendedName>
</protein>
<dbReference type="Gene3D" id="3.40.50.720">
    <property type="entry name" value="NAD(P)-binding Rossmann-like Domain"/>
    <property type="match status" value="1"/>
</dbReference>
<dbReference type="PANTHER" id="PTHR43249:SF1">
    <property type="entry name" value="D-GLUCOSIDE 3-DEHYDROGENASE"/>
    <property type="match status" value="1"/>
</dbReference>
<dbReference type="Gene3D" id="3.30.360.10">
    <property type="entry name" value="Dihydrodipicolinate Reductase, domain 2"/>
    <property type="match status" value="1"/>
</dbReference>
<sequence length="377" mass="40040">MGRGASRPSRSTRAAPPPTACPPTRPGCARSSRTRCATRSRRTPRPSPDRPRRPPAFPRRSSVDGWSAPKGVAPPCILGDVERTRVGLVGVGTIARTHLAVLAERSDVDLLFTVDPVAAAPGPRPHYPDLPTALASHRPDLVVIATPADSHADLAALVLADTDARVLVEKPLVLDPASLDRLRGRDSSRLFTAHHFAFSPEVRWAASLSFGPVTAVTSAFCDPYVLKGEQAFTSYVSPWADSGINQLTVLARLVEPVAVTSLAQEGLHAWATVAYRSGGTSGEARLRVDWRTGASSKSTALSCGEVEVWLDHTAMTGFAFRGGDLLASFGTDGRTPRKIAHYRPLYDSLLSATPDPVLGFDVAAALTGLHASARTPS</sequence>
<name>A0ABU0WVC1_9PSEU</name>
<dbReference type="SUPFAM" id="SSF51735">
    <property type="entry name" value="NAD(P)-binding Rossmann-fold domains"/>
    <property type="match status" value="1"/>
</dbReference>
<evidence type="ECO:0000259" key="2">
    <source>
        <dbReference type="Pfam" id="PF01408"/>
    </source>
</evidence>
<dbReference type="Proteomes" id="UP001225605">
    <property type="component" value="Unassembled WGS sequence"/>
</dbReference>
<evidence type="ECO:0000256" key="1">
    <source>
        <dbReference type="SAM" id="MobiDB-lite"/>
    </source>
</evidence>
<feature type="compositionally biased region" description="Basic residues" evidence="1">
    <location>
        <begin position="32"/>
        <end position="44"/>
    </location>
</feature>
<dbReference type="InterPro" id="IPR052515">
    <property type="entry name" value="Gfo/Idh/MocA_Oxidoreductase"/>
</dbReference>
<feature type="region of interest" description="Disordered" evidence="1">
    <location>
        <begin position="1"/>
        <end position="69"/>
    </location>
</feature>
<dbReference type="Pfam" id="PF01408">
    <property type="entry name" value="GFO_IDH_MocA"/>
    <property type="match status" value="1"/>
</dbReference>
<evidence type="ECO:0000313" key="3">
    <source>
        <dbReference type="EMBL" id="MDQ2583805.1"/>
    </source>
</evidence>
<accession>A0ABU0WVC1</accession>